<dbReference type="AlphaFoldDB" id="A0A1L8RFQ7"/>
<sequence length="42" mass="5207">MLELHQKMRKLQQYFYENEKEKFLVLFSSFFLNPSLAAFLYN</sequence>
<evidence type="ECO:0000256" key="1">
    <source>
        <dbReference type="SAM" id="Phobius"/>
    </source>
</evidence>
<gene>
    <name evidence="2" type="ORF">RU97_GL002018</name>
</gene>
<keyword evidence="1" id="KW-1133">Transmembrane helix</keyword>
<protein>
    <submittedName>
        <fullName evidence="2">Uncharacterized protein</fullName>
    </submittedName>
</protein>
<comment type="caution">
    <text evidence="2">The sequence shown here is derived from an EMBL/GenBank/DDBJ whole genome shotgun (WGS) entry which is preliminary data.</text>
</comment>
<keyword evidence="1" id="KW-0472">Membrane</keyword>
<keyword evidence="1" id="KW-0812">Transmembrane</keyword>
<dbReference type="Proteomes" id="UP000181884">
    <property type="component" value="Unassembled WGS sequence"/>
</dbReference>
<name>A0A1L8RFQ7_9ENTE</name>
<dbReference type="STRING" id="214095.RU97_GL002018"/>
<feature type="transmembrane region" description="Helical" evidence="1">
    <location>
        <begin position="23"/>
        <end position="41"/>
    </location>
</feature>
<keyword evidence="3" id="KW-1185">Reference proteome</keyword>
<proteinExistence type="predicted"/>
<organism evidence="2 3">
    <name type="scientific">Enterococcus canis</name>
    <dbReference type="NCBI Taxonomy" id="214095"/>
    <lineage>
        <taxon>Bacteria</taxon>
        <taxon>Bacillati</taxon>
        <taxon>Bacillota</taxon>
        <taxon>Bacilli</taxon>
        <taxon>Lactobacillales</taxon>
        <taxon>Enterococcaceae</taxon>
        <taxon>Enterococcus</taxon>
    </lineage>
</organism>
<evidence type="ECO:0000313" key="3">
    <source>
        <dbReference type="Proteomes" id="UP000181884"/>
    </source>
</evidence>
<evidence type="ECO:0000313" key="2">
    <source>
        <dbReference type="EMBL" id="OJG18621.1"/>
    </source>
</evidence>
<reference evidence="2 3" key="1">
    <citation type="submission" date="2014-12" db="EMBL/GenBank/DDBJ databases">
        <title>Draft genome sequences of 29 type strains of Enterococci.</title>
        <authorList>
            <person name="Zhong Z."/>
            <person name="Sun Z."/>
            <person name="Liu W."/>
            <person name="Zhang W."/>
            <person name="Zhang H."/>
        </authorList>
    </citation>
    <scope>NUCLEOTIDE SEQUENCE [LARGE SCALE GENOMIC DNA]</scope>
    <source>
        <strain evidence="2 3">DSM 17029</strain>
    </source>
</reference>
<dbReference type="EMBL" id="JXKH01000004">
    <property type="protein sequence ID" value="OJG18621.1"/>
    <property type="molecule type" value="Genomic_DNA"/>
</dbReference>
<accession>A0A1L8RFQ7</accession>